<proteinExistence type="predicted"/>
<sequence>MTQLARYGTLGLGKEGSGTPGTYAAPTVGIPYTGSSGFEDMIAQIKDESVRGNDTILQGSYQGPAHAEWTIDCLAYPDLTGHFLAATVGPDTVTAGTSTTLSAATTVGATAIQVPVSLAAGTIVKVGTGAAIEYAITDGAPTGTGPYTSNVTTVLGKTGVNRVGFANAHSSSDPVVGATTHTFKQNPAIALPTYSLTYFDTVSYVSCSYVRFSELQIKIDPKGAVTLGTKATSFPSVAASTVSETYSQYDPLLGWSWNLTNAGASSTRGKSLDATIKRAVEAIESSDGTQVPREIFAGAIEYDATLKAIFENSTDLNLFLNNSQQPLTASMQQPLTRGGQSLTLTASKTAWHKGKRDMSGSYAQADFSISGIWNSTDGGAVQATLLNWQTTAY</sequence>
<comment type="caution">
    <text evidence="1">The sequence shown here is derived from an EMBL/GenBank/DDBJ whole genome shotgun (WGS) entry which is preliminary data.</text>
</comment>
<dbReference type="OrthoDB" id="4063801at2"/>
<dbReference type="AlphaFoldDB" id="A0A6N7KSA9"/>
<protein>
    <recommendedName>
        <fullName evidence="3">Phage tail protein</fullName>
    </recommendedName>
</protein>
<keyword evidence="2" id="KW-1185">Reference proteome</keyword>
<evidence type="ECO:0008006" key="3">
    <source>
        <dbReference type="Google" id="ProtNLM"/>
    </source>
</evidence>
<organism evidence="1 2">
    <name type="scientific">Streptomyces kaniharaensis</name>
    <dbReference type="NCBI Taxonomy" id="212423"/>
    <lineage>
        <taxon>Bacteria</taxon>
        <taxon>Bacillati</taxon>
        <taxon>Actinomycetota</taxon>
        <taxon>Actinomycetes</taxon>
        <taxon>Kitasatosporales</taxon>
        <taxon>Streptomycetaceae</taxon>
        <taxon>Streptomyces</taxon>
    </lineage>
</organism>
<evidence type="ECO:0000313" key="1">
    <source>
        <dbReference type="EMBL" id="MQS14522.1"/>
    </source>
</evidence>
<dbReference type="RefSeq" id="WP_153463342.1">
    <property type="nucleotide sequence ID" value="NZ_WBOF01000001.1"/>
</dbReference>
<evidence type="ECO:0000313" key="2">
    <source>
        <dbReference type="Proteomes" id="UP000450000"/>
    </source>
</evidence>
<accession>A0A6N7KSA9</accession>
<name>A0A6N7KSA9_9ACTN</name>
<gene>
    <name evidence="1" type="ORF">F7Q99_20195</name>
</gene>
<reference evidence="1 2" key="1">
    <citation type="submission" date="2019-09" db="EMBL/GenBank/DDBJ databases">
        <title>Genome Sequences of Streptomyces kaniharaensis ATCC 21070.</title>
        <authorList>
            <person name="Zhu W."/>
            <person name="De Crecy-Lagard V."/>
            <person name="Richards N.G."/>
        </authorList>
    </citation>
    <scope>NUCLEOTIDE SEQUENCE [LARGE SCALE GENOMIC DNA]</scope>
    <source>
        <strain evidence="1 2">SF-557</strain>
    </source>
</reference>
<dbReference type="EMBL" id="WBOF01000001">
    <property type="protein sequence ID" value="MQS14522.1"/>
    <property type="molecule type" value="Genomic_DNA"/>
</dbReference>
<dbReference type="Proteomes" id="UP000450000">
    <property type="component" value="Unassembled WGS sequence"/>
</dbReference>